<dbReference type="Proteomes" id="UP000644147">
    <property type="component" value="Unassembled WGS sequence"/>
</dbReference>
<evidence type="ECO:0000313" key="4">
    <source>
        <dbReference type="Proteomes" id="UP000644147"/>
    </source>
</evidence>
<feature type="compositionally biased region" description="Low complexity" evidence="1">
    <location>
        <begin position="24"/>
        <end position="63"/>
    </location>
</feature>
<organism evidence="3 4">
    <name type="scientific">Adhaeribacter terrigena</name>
    <dbReference type="NCBI Taxonomy" id="2793070"/>
    <lineage>
        <taxon>Bacteria</taxon>
        <taxon>Pseudomonadati</taxon>
        <taxon>Bacteroidota</taxon>
        <taxon>Cytophagia</taxon>
        <taxon>Cytophagales</taxon>
        <taxon>Hymenobacteraceae</taxon>
        <taxon>Adhaeribacter</taxon>
    </lineage>
</organism>
<gene>
    <name evidence="3" type="ORF">I5M27_09865</name>
</gene>
<evidence type="ECO:0008006" key="5">
    <source>
        <dbReference type="Google" id="ProtNLM"/>
    </source>
</evidence>
<accession>A0ABS1C1P5</accession>
<sequence length="274" mass="28911">MKKILLTAALVGGFFWNASAQNGKTTTKTKTTTGTTTGTSTTTTTQENNAGGTEQTSTSSSGGFFQRAQNTNGDIKATGGDIALEANVNILSGGVSLSNSLNQIRGRYFLSNDMALRLGTHLSFNTTTPDPDTKTRAIEFSIAPGIEKHFAGTNRLSPYVAAELLIGLRSAHAEMDGPGNSEIEVKGAFGNGDNNSRGYFLVGLGAVGGCDFYIARHLFVGYELSMELSNRSFSEIETITTLADGTVITNKTDGNSAFSFGPNVRNGIRVGFVF</sequence>
<reference evidence="3 4" key="1">
    <citation type="submission" date="2020-12" db="EMBL/GenBank/DDBJ databases">
        <title>Bacterial novel species Adhaeribacter sp. BT258 isolated from soil.</title>
        <authorList>
            <person name="Jung H.-Y."/>
        </authorList>
    </citation>
    <scope>NUCLEOTIDE SEQUENCE [LARGE SCALE GENOMIC DNA]</scope>
    <source>
        <strain evidence="3 4">BT258</strain>
    </source>
</reference>
<proteinExistence type="predicted"/>
<protein>
    <recommendedName>
        <fullName evidence="5">Outer membrane protein beta-barrel domain-containing protein</fullName>
    </recommendedName>
</protein>
<evidence type="ECO:0000313" key="3">
    <source>
        <dbReference type="EMBL" id="MBK0403292.1"/>
    </source>
</evidence>
<feature type="signal peptide" evidence="2">
    <location>
        <begin position="1"/>
        <end position="20"/>
    </location>
</feature>
<name>A0ABS1C1P5_9BACT</name>
<keyword evidence="4" id="KW-1185">Reference proteome</keyword>
<keyword evidence="2" id="KW-0732">Signal</keyword>
<feature type="chain" id="PRO_5046935705" description="Outer membrane protein beta-barrel domain-containing protein" evidence="2">
    <location>
        <begin position="21"/>
        <end position="274"/>
    </location>
</feature>
<evidence type="ECO:0000256" key="2">
    <source>
        <dbReference type="SAM" id="SignalP"/>
    </source>
</evidence>
<feature type="region of interest" description="Disordered" evidence="1">
    <location>
        <begin position="24"/>
        <end position="70"/>
    </location>
</feature>
<comment type="caution">
    <text evidence="3">The sequence shown here is derived from an EMBL/GenBank/DDBJ whole genome shotgun (WGS) entry which is preliminary data.</text>
</comment>
<evidence type="ECO:0000256" key="1">
    <source>
        <dbReference type="SAM" id="MobiDB-lite"/>
    </source>
</evidence>
<dbReference type="RefSeq" id="WP_200506045.1">
    <property type="nucleotide sequence ID" value="NZ_JAEHFX010000004.1"/>
</dbReference>
<dbReference type="EMBL" id="JAEHFX010000004">
    <property type="protein sequence ID" value="MBK0403292.1"/>
    <property type="molecule type" value="Genomic_DNA"/>
</dbReference>